<comment type="caution">
    <text evidence="2">The sequence shown here is derived from an EMBL/GenBank/DDBJ whole genome shotgun (WGS) entry which is preliminary data.</text>
</comment>
<dbReference type="EMBL" id="BGZK01001434">
    <property type="protein sequence ID" value="GBP79852.1"/>
    <property type="molecule type" value="Genomic_DNA"/>
</dbReference>
<sequence>MAALATPCENGHYGVITNKIDLEKAYNRVKRNDLWRTLYVHGRSSGLIQALQSLYRSASACVKVIGTYTDWFDIHRSVRQRCVASPWLFNLFMDSCLQDLKEYECRLRMNELSLKCYLYADDQVILAPSACGL</sequence>
<keyword evidence="2" id="KW-0540">Nuclease</keyword>
<protein>
    <submittedName>
        <fullName evidence="2">Retrovirus-related Pol polyprotein from type-2 retrotransposable element R2DM Endonuclease</fullName>
    </submittedName>
</protein>
<dbReference type="OrthoDB" id="425681at2759"/>
<name>A0A4C1YY44_EUMVA</name>
<dbReference type="STRING" id="151549.A0A4C1YY44"/>
<keyword evidence="3" id="KW-1185">Reference proteome</keyword>
<gene>
    <name evidence="2" type="primary">pol</name>
    <name evidence="2" type="ORF">EVAR_89291_1</name>
</gene>
<proteinExistence type="predicted"/>
<dbReference type="Proteomes" id="UP000299102">
    <property type="component" value="Unassembled WGS sequence"/>
</dbReference>
<dbReference type="GO" id="GO:0004519">
    <property type="term" value="F:endonuclease activity"/>
    <property type="evidence" value="ECO:0007669"/>
    <property type="project" value="UniProtKB-KW"/>
</dbReference>
<organism evidence="2 3">
    <name type="scientific">Eumeta variegata</name>
    <name type="common">Bagworm moth</name>
    <name type="synonym">Eumeta japonica</name>
    <dbReference type="NCBI Taxonomy" id="151549"/>
    <lineage>
        <taxon>Eukaryota</taxon>
        <taxon>Metazoa</taxon>
        <taxon>Ecdysozoa</taxon>
        <taxon>Arthropoda</taxon>
        <taxon>Hexapoda</taxon>
        <taxon>Insecta</taxon>
        <taxon>Pterygota</taxon>
        <taxon>Neoptera</taxon>
        <taxon>Endopterygota</taxon>
        <taxon>Lepidoptera</taxon>
        <taxon>Glossata</taxon>
        <taxon>Ditrysia</taxon>
        <taxon>Tineoidea</taxon>
        <taxon>Psychidae</taxon>
        <taxon>Oiketicinae</taxon>
        <taxon>Eumeta</taxon>
    </lineage>
</organism>
<evidence type="ECO:0000259" key="1">
    <source>
        <dbReference type="PROSITE" id="PS50878"/>
    </source>
</evidence>
<dbReference type="PANTHER" id="PTHR47027:SF30">
    <property type="entry name" value="THAP-TYPE DOMAIN-CONTAINING PROTEIN"/>
    <property type="match status" value="1"/>
</dbReference>
<evidence type="ECO:0000313" key="2">
    <source>
        <dbReference type="EMBL" id="GBP79852.1"/>
    </source>
</evidence>
<keyword evidence="2" id="KW-0378">Hydrolase</keyword>
<accession>A0A4C1YY44</accession>
<evidence type="ECO:0000313" key="3">
    <source>
        <dbReference type="Proteomes" id="UP000299102"/>
    </source>
</evidence>
<feature type="domain" description="Reverse transcriptase" evidence="1">
    <location>
        <begin position="1"/>
        <end position="133"/>
    </location>
</feature>
<dbReference type="AlphaFoldDB" id="A0A4C1YY44"/>
<keyword evidence="2" id="KW-0255">Endonuclease</keyword>
<dbReference type="InterPro" id="IPR000477">
    <property type="entry name" value="RT_dom"/>
</dbReference>
<dbReference type="PROSITE" id="PS50878">
    <property type="entry name" value="RT_POL"/>
    <property type="match status" value="1"/>
</dbReference>
<reference evidence="2 3" key="1">
    <citation type="journal article" date="2019" name="Commun. Biol.">
        <title>The bagworm genome reveals a unique fibroin gene that provides high tensile strength.</title>
        <authorList>
            <person name="Kono N."/>
            <person name="Nakamura H."/>
            <person name="Ohtoshi R."/>
            <person name="Tomita M."/>
            <person name="Numata K."/>
            <person name="Arakawa K."/>
        </authorList>
    </citation>
    <scope>NUCLEOTIDE SEQUENCE [LARGE SCALE GENOMIC DNA]</scope>
</reference>
<dbReference type="PANTHER" id="PTHR47027">
    <property type="entry name" value="REVERSE TRANSCRIPTASE DOMAIN-CONTAINING PROTEIN"/>
    <property type="match status" value="1"/>
</dbReference>
<dbReference type="Pfam" id="PF00078">
    <property type="entry name" value="RVT_1"/>
    <property type="match status" value="1"/>
</dbReference>